<dbReference type="InterPro" id="IPR036259">
    <property type="entry name" value="MFS_trans_sf"/>
</dbReference>
<evidence type="ECO:0000259" key="7">
    <source>
        <dbReference type="PROSITE" id="PS50850"/>
    </source>
</evidence>
<dbReference type="InterPro" id="IPR020846">
    <property type="entry name" value="MFS_dom"/>
</dbReference>
<evidence type="ECO:0000256" key="6">
    <source>
        <dbReference type="SAM" id="Phobius"/>
    </source>
</evidence>
<feature type="transmembrane region" description="Helical" evidence="6">
    <location>
        <begin position="149"/>
        <end position="172"/>
    </location>
</feature>
<feature type="transmembrane region" description="Helical" evidence="6">
    <location>
        <begin position="277"/>
        <end position="299"/>
    </location>
</feature>
<feature type="transmembrane region" description="Helical" evidence="6">
    <location>
        <begin position="419"/>
        <end position="439"/>
    </location>
</feature>
<evidence type="ECO:0000256" key="3">
    <source>
        <dbReference type="ARBA" id="ARBA00022692"/>
    </source>
</evidence>
<comment type="caution">
    <text evidence="8">The sequence shown here is derived from an EMBL/GenBank/DDBJ whole genome shotgun (WGS) entry which is preliminary data.</text>
</comment>
<feature type="transmembrane region" description="Helical" evidence="6">
    <location>
        <begin position="92"/>
        <end position="111"/>
    </location>
</feature>
<dbReference type="EMBL" id="QURR01000012">
    <property type="protein sequence ID" value="RGE44942.1"/>
    <property type="molecule type" value="Genomic_DNA"/>
</dbReference>
<evidence type="ECO:0000256" key="2">
    <source>
        <dbReference type="ARBA" id="ARBA00022448"/>
    </source>
</evidence>
<dbReference type="SUPFAM" id="SSF103473">
    <property type="entry name" value="MFS general substrate transporter"/>
    <property type="match status" value="1"/>
</dbReference>
<evidence type="ECO:0000313" key="9">
    <source>
        <dbReference type="Proteomes" id="UP000261948"/>
    </source>
</evidence>
<comment type="subcellular location">
    <subcellularLocation>
        <location evidence="1">Membrane</location>
        <topology evidence="1">Multi-pass membrane protein</topology>
    </subcellularLocation>
</comment>
<keyword evidence="9" id="KW-1185">Reference proteome</keyword>
<evidence type="ECO:0000256" key="4">
    <source>
        <dbReference type="ARBA" id="ARBA00022989"/>
    </source>
</evidence>
<keyword evidence="5 6" id="KW-0472">Membrane</keyword>
<dbReference type="PANTHER" id="PTHR23505">
    <property type="entry name" value="SPINSTER"/>
    <property type="match status" value="1"/>
</dbReference>
<gene>
    <name evidence="8" type="ORF">DZC30_11320</name>
</gene>
<dbReference type="Proteomes" id="UP000261948">
    <property type="component" value="Unassembled WGS sequence"/>
</dbReference>
<feature type="transmembrane region" description="Helical" evidence="6">
    <location>
        <begin position="344"/>
        <end position="368"/>
    </location>
</feature>
<proteinExistence type="predicted"/>
<dbReference type="GO" id="GO:0016020">
    <property type="term" value="C:membrane"/>
    <property type="evidence" value="ECO:0007669"/>
    <property type="project" value="UniProtKB-SubCell"/>
</dbReference>
<dbReference type="PANTHER" id="PTHR23505:SF79">
    <property type="entry name" value="PROTEIN SPINSTER"/>
    <property type="match status" value="1"/>
</dbReference>
<keyword evidence="2" id="KW-0813">Transport</keyword>
<accession>A0A373FN46</accession>
<dbReference type="InterPro" id="IPR044770">
    <property type="entry name" value="MFS_spinster-like"/>
</dbReference>
<feature type="transmembrane region" description="Helical" evidence="6">
    <location>
        <begin position="234"/>
        <end position="257"/>
    </location>
</feature>
<reference evidence="8 9" key="1">
    <citation type="submission" date="2018-08" db="EMBL/GenBank/DDBJ databases">
        <title>Comamonas testosteroni strain SWCO2.</title>
        <authorList>
            <person name="Jiang N."/>
            <person name="Zhang X.Z."/>
        </authorList>
    </citation>
    <scope>NUCLEOTIDE SEQUENCE [LARGE SCALE GENOMIC DNA]</scope>
    <source>
        <strain evidence="8 9">SWCO2</strain>
    </source>
</reference>
<protein>
    <submittedName>
        <fullName evidence="8">MFS transporter</fullName>
    </submittedName>
</protein>
<name>A0A373FN46_COMTE</name>
<dbReference type="PROSITE" id="PS50850">
    <property type="entry name" value="MFS"/>
    <property type="match status" value="1"/>
</dbReference>
<keyword evidence="4 6" id="KW-1133">Transmembrane helix</keyword>
<dbReference type="GO" id="GO:0022857">
    <property type="term" value="F:transmembrane transporter activity"/>
    <property type="evidence" value="ECO:0007669"/>
    <property type="project" value="InterPro"/>
</dbReference>
<keyword evidence="3 6" id="KW-0812">Transmembrane</keyword>
<feature type="transmembrane region" description="Helical" evidence="6">
    <location>
        <begin position="311"/>
        <end position="332"/>
    </location>
</feature>
<dbReference type="AlphaFoldDB" id="A0A373FN46"/>
<feature type="transmembrane region" description="Helical" evidence="6">
    <location>
        <begin position="20"/>
        <end position="38"/>
    </location>
</feature>
<feature type="transmembrane region" description="Helical" evidence="6">
    <location>
        <begin position="178"/>
        <end position="200"/>
    </location>
</feature>
<evidence type="ECO:0000313" key="8">
    <source>
        <dbReference type="EMBL" id="RGE44942.1"/>
    </source>
</evidence>
<evidence type="ECO:0000256" key="1">
    <source>
        <dbReference type="ARBA" id="ARBA00004141"/>
    </source>
</evidence>
<dbReference type="OrthoDB" id="6057322at2"/>
<dbReference type="InterPro" id="IPR011701">
    <property type="entry name" value="MFS"/>
</dbReference>
<organism evidence="8 9">
    <name type="scientific">Comamonas testosteroni</name>
    <name type="common">Pseudomonas testosteroni</name>
    <dbReference type="NCBI Taxonomy" id="285"/>
    <lineage>
        <taxon>Bacteria</taxon>
        <taxon>Pseudomonadati</taxon>
        <taxon>Pseudomonadota</taxon>
        <taxon>Betaproteobacteria</taxon>
        <taxon>Burkholderiales</taxon>
        <taxon>Comamonadaceae</taxon>
        <taxon>Comamonas</taxon>
    </lineage>
</organism>
<feature type="transmembrane region" description="Helical" evidence="6">
    <location>
        <begin position="380"/>
        <end position="399"/>
    </location>
</feature>
<feature type="domain" description="Major facilitator superfamily (MFS) profile" evidence="7">
    <location>
        <begin position="25"/>
        <end position="443"/>
    </location>
</feature>
<feature type="transmembrane region" description="Helical" evidence="6">
    <location>
        <begin position="59"/>
        <end position="80"/>
    </location>
</feature>
<dbReference type="CDD" id="cd17328">
    <property type="entry name" value="MFS_spinster_like"/>
    <property type="match status" value="1"/>
</dbReference>
<evidence type="ECO:0000256" key="5">
    <source>
        <dbReference type="ARBA" id="ARBA00023136"/>
    </source>
</evidence>
<sequence>MHTSNTLSATNPAVTPTVNWRTHLSLALLALVYIFSFIDRQVLSILLEPIKQEFGASDTQMGLLTGLAFAVLYAALGIPVGRLADTHNRRNIVAICCGIWSLATMACGVATQYWHMFIARMTVAVGEAGGMGPSISVVSDLYPPKMRSFAISLFMMGPNLGTLLGLVIGGMVAQFYGWRAVFLAFGLPGVILALLVYLFVKEPVRGAYEQTAAKPAPIATQEPRESMLRQVMRLLGMSAMRNICLACGIAGIAGYGYGVWAPSFFMRTHGMNIAQAGLVFGLASGLGAVVGAMFCGKLCDKLVQRDERWQLRLAAIGTLCAVPSGIGVFLWPEADFWMLGSIKVPYAMAFALAFGFFGSWFATLSYSAVSQMVKSSERSVSAALLNLFMTLLGVGMGPLVTGVLSDYFGKTHGADGLRFALMGVVSLFILTVLFFTLAIKPYQQRLQQLRNAA</sequence>
<dbReference type="Pfam" id="PF07690">
    <property type="entry name" value="MFS_1"/>
    <property type="match status" value="1"/>
</dbReference>
<dbReference type="Gene3D" id="1.20.1250.20">
    <property type="entry name" value="MFS general substrate transporter like domains"/>
    <property type="match status" value="1"/>
</dbReference>